<evidence type="ECO:0000256" key="1">
    <source>
        <dbReference type="ARBA" id="ARBA00001968"/>
    </source>
</evidence>
<comment type="similarity">
    <text evidence="4">Belongs to the Maf family.</text>
</comment>
<evidence type="ECO:0000313" key="5">
    <source>
        <dbReference type="EMBL" id="MBY8824719.1"/>
    </source>
</evidence>
<dbReference type="EMBL" id="JAINVV010000009">
    <property type="protein sequence ID" value="MBY8824719.1"/>
    <property type="molecule type" value="Genomic_DNA"/>
</dbReference>
<keyword evidence="6" id="KW-1185">Reference proteome</keyword>
<name>A0ABS7PUV3_9SPHN</name>
<comment type="catalytic activity">
    <reaction evidence="4">
        <text>a 2'-deoxyribonucleoside 5'-triphosphate + H2O = a 2'-deoxyribonucleoside 5'-phosphate + diphosphate + H(+)</text>
        <dbReference type="Rhea" id="RHEA:44644"/>
        <dbReference type="ChEBI" id="CHEBI:15377"/>
        <dbReference type="ChEBI" id="CHEBI:15378"/>
        <dbReference type="ChEBI" id="CHEBI:33019"/>
        <dbReference type="ChEBI" id="CHEBI:61560"/>
        <dbReference type="ChEBI" id="CHEBI:65317"/>
        <dbReference type="EC" id="3.6.1.9"/>
    </reaction>
</comment>
<dbReference type="InterPro" id="IPR029001">
    <property type="entry name" value="ITPase-like_fam"/>
</dbReference>
<proteinExistence type="inferred from homology"/>
<dbReference type="EC" id="3.6.1.9" evidence="4"/>
<comment type="cofactor">
    <cofactor evidence="1 4">
        <name>a divalent metal cation</name>
        <dbReference type="ChEBI" id="CHEBI:60240"/>
    </cofactor>
</comment>
<sequence>MTLLLASQSAARRAMLDAAGIAHDAMASGVDEEAAKAALRADGLSPRDLADALAELKALRVSNRVPGAMVLGGDQTLALDDGTMLDKPADRDAAAAQLRLLSGRTHMLHSAAVIAEAGRPVWRHVDRARMTVRPLSEAFIQSYLDLEYEEIAGCVGGYRIEGPGAQLFARVEGSHFTILGLPLLPLLDYLRIRGVLKT</sequence>
<dbReference type="Gene3D" id="3.90.950.10">
    <property type="match status" value="1"/>
</dbReference>
<dbReference type="Pfam" id="PF02545">
    <property type="entry name" value="Maf"/>
    <property type="match status" value="1"/>
</dbReference>
<keyword evidence="4" id="KW-0963">Cytoplasm</keyword>
<evidence type="ECO:0000256" key="3">
    <source>
        <dbReference type="ARBA" id="ARBA00023080"/>
    </source>
</evidence>
<comment type="catalytic activity">
    <reaction evidence="4">
        <text>a ribonucleoside 5'-triphosphate + H2O = a ribonucleoside 5'-phosphate + diphosphate + H(+)</text>
        <dbReference type="Rhea" id="RHEA:23996"/>
        <dbReference type="ChEBI" id="CHEBI:15377"/>
        <dbReference type="ChEBI" id="CHEBI:15378"/>
        <dbReference type="ChEBI" id="CHEBI:33019"/>
        <dbReference type="ChEBI" id="CHEBI:58043"/>
        <dbReference type="ChEBI" id="CHEBI:61557"/>
        <dbReference type="EC" id="3.6.1.9"/>
    </reaction>
</comment>
<evidence type="ECO:0000256" key="4">
    <source>
        <dbReference type="HAMAP-Rule" id="MF_00528"/>
    </source>
</evidence>
<gene>
    <name evidence="5" type="ORF">K7G82_20615</name>
</gene>
<protein>
    <recommendedName>
        <fullName evidence="4">Nucleoside triphosphate pyrophosphatase</fullName>
        <ecNumber evidence="4">3.6.1.9</ecNumber>
    </recommendedName>
    <alternativeName>
        <fullName evidence="4">Nucleotide pyrophosphatase</fullName>
        <shortName evidence="4">Nucleotide PPase</shortName>
    </alternativeName>
</protein>
<dbReference type="CDD" id="cd00555">
    <property type="entry name" value="Maf"/>
    <property type="match status" value="1"/>
</dbReference>
<dbReference type="SUPFAM" id="SSF52972">
    <property type="entry name" value="ITPase-like"/>
    <property type="match status" value="1"/>
</dbReference>
<evidence type="ECO:0000256" key="2">
    <source>
        <dbReference type="ARBA" id="ARBA00022801"/>
    </source>
</evidence>
<evidence type="ECO:0000313" key="6">
    <source>
        <dbReference type="Proteomes" id="UP000706039"/>
    </source>
</evidence>
<keyword evidence="3 4" id="KW-0546">Nucleotide metabolism</keyword>
<dbReference type="InterPro" id="IPR003697">
    <property type="entry name" value="Maf-like"/>
</dbReference>
<dbReference type="Proteomes" id="UP000706039">
    <property type="component" value="Unassembled WGS sequence"/>
</dbReference>
<organism evidence="5 6">
    <name type="scientific">Sphingomonas colocasiae</name>
    <dbReference type="NCBI Taxonomy" id="1848973"/>
    <lineage>
        <taxon>Bacteria</taxon>
        <taxon>Pseudomonadati</taxon>
        <taxon>Pseudomonadota</taxon>
        <taxon>Alphaproteobacteria</taxon>
        <taxon>Sphingomonadales</taxon>
        <taxon>Sphingomonadaceae</taxon>
        <taxon>Sphingomonas</taxon>
    </lineage>
</organism>
<comment type="function">
    <text evidence="4">Nucleoside triphosphate pyrophosphatase. May have a dual role in cell division arrest and in preventing the incorporation of modified nucleotides into cellular nucleic acids.</text>
</comment>
<dbReference type="RefSeq" id="WP_222991792.1">
    <property type="nucleotide sequence ID" value="NZ_JAINVV010000009.1"/>
</dbReference>
<comment type="subcellular location">
    <subcellularLocation>
        <location evidence="4">Cytoplasm</location>
    </subcellularLocation>
</comment>
<keyword evidence="2 4" id="KW-0378">Hydrolase</keyword>
<reference evidence="5 6" key="1">
    <citation type="submission" date="2021-08" db="EMBL/GenBank/DDBJ databases">
        <authorList>
            <person name="Tuo L."/>
        </authorList>
    </citation>
    <scope>NUCLEOTIDE SEQUENCE [LARGE SCALE GENOMIC DNA]</scope>
    <source>
        <strain evidence="5 6">JCM 31229</strain>
    </source>
</reference>
<dbReference type="PANTHER" id="PTHR43213">
    <property type="entry name" value="BIFUNCTIONAL DTTP/UTP PYROPHOSPHATASE/METHYLTRANSFERASE PROTEIN-RELATED"/>
    <property type="match status" value="1"/>
</dbReference>
<dbReference type="PANTHER" id="PTHR43213:SF5">
    <property type="entry name" value="BIFUNCTIONAL DTTP_UTP PYROPHOSPHATASE_METHYLTRANSFERASE PROTEIN-RELATED"/>
    <property type="match status" value="1"/>
</dbReference>
<dbReference type="HAMAP" id="MF_00528">
    <property type="entry name" value="Maf"/>
    <property type="match status" value="1"/>
</dbReference>
<comment type="caution">
    <text evidence="5">The sequence shown here is derived from an EMBL/GenBank/DDBJ whole genome shotgun (WGS) entry which is preliminary data.</text>
</comment>
<dbReference type="PIRSF" id="PIRSF006305">
    <property type="entry name" value="Maf"/>
    <property type="match status" value="1"/>
</dbReference>
<comment type="caution">
    <text evidence="4">Lacks conserved residue(s) required for the propagation of feature annotation.</text>
</comment>
<feature type="active site" description="Proton acceptor" evidence="4">
    <location>
        <position position="74"/>
    </location>
</feature>
<accession>A0ABS7PUV3</accession>